<dbReference type="InterPro" id="IPR036428">
    <property type="entry name" value="PCD_sf"/>
</dbReference>
<dbReference type="InterPro" id="IPR001533">
    <property type="entry name" value="Pterin_deHydtase"/>
</dbReference>
<organism evidence="5 6">
    <name type="scientific">Moniliophthora roreri</name>
    <name type="common">Frosty pod rot fungus</name>
    <name type="synonym">Monilia roreri</name>
    <dbReference type="NCBI Taxonomy" id="221103"/>
    <lineage>
        <taxon>Eukaryota</taxon>
        <taxon>Fungi</taxon>
        <taxon>Dikarya</taxon>
        <taxon>Basidiomycota</taxon>
        <taxon>Agaricomycotina</taxon>
        <taxon>Agaricomycetes</taxon>
        <taxon>Agaricomycetidae</taxon>
        <taxon>Agaricales</taxon>
        <taxon>Marasmiineae</taxon>
        <taxon>Marasmiaceae</taxon>
        <taxon>Moniliophthora</taxon>
    </lineage>
</organism>
<dbReference type="EMBL" id="LATX01001990">
    <property type="protein sequence ID" value="KTB35451.1"/>
    <property type="molecule type" value="Genomic_DNA"/>
</dbReference>
<comment type="similarity">
    <text evidence="2">Belongs to the pterin-4-alpha-carbinolamine dehydratase family.</text>
</comment>
<dbReference type="EC" id="4.2.1.96" evidence="3"/>
<name>A0A0W0FGJ8_MONRR</name>
<dbReference type="AlphaFoldDB" id="A0A0W0FGJ8"/>
<evidence type="ECO:0000256" key="2">
    <source>
        <dbReference type="ARBA" id="ARBA00006472"/>
    </source>
</evidence>
<dbReference type="Pfam" id="PF01329">
    <property type="entry name" value="Pterin_4a"/>
    <property type="match status" value="1"/>
</dbReference>
<dbReference type="eggNOG" id="ENOG502RC9X">
    <property type="taxonomic scope" value="Eukaryota"/>
</dbReference>
<comment type="caution">
    <text evidence="5">The sequence shown here is derived from an EMBL/GenBank/DDBJ whole genome shotgun (WGS) entry which is preliminary data.</text>
</comment>
<comment type="catalytic activity">
    <reaction evidence="1">
        <text>(4aS,6R)-4a-hydroxy-L-erythro-5,6,7,8-tetrahydrobiopterin = (6R)-L-erythro-6,7-dihydrobiopterin + H2O</text>
        <dbReference type="Rhea" id="RHEA:11920"/>
        <dbReference type="ChEBI" id="CHEBI:15377"/>
        <dbReference type="ChEBI" id="CHEBI:15642"/>
        <dbReference type="ChEBI" id="CHEBI:43120"/>
        <dbReference type="EC" id="4.2.1.96"/>
    </reaction>
</comment>
<evidence type="ECO:0000256" key="1">
    <source>
        <dbReference type="ARBA" id="ARBA00001554"/>
    </source>
</evidence>
<sequence>MSSNLLKIRSSTFTSPELPPPISGWPTPWLDIHEVEHYLLPILRDHQWRVNFVTKAQRPVPTLEKRYNFNKGPSALTFMRDVIDIANAENHHPTSLQYGEDSPHVSLGIRTHSAKIPPPVMTYLLDHIRPETDPPTKSRYQGITLRDIRFALLVDQCFETYHKNGDAGVLDVDASSNEVPPFTEVEPLLRHLLSHL</sequence>
<keyword evidence="4" id="KW-0456">Lyase</keyword>
<dbReference type="Proteomes" id="UP000054988">
    <property type="component" value="Unassembled WGS sequence"/>
</dbReference>
<accession>A0A0W0FGJ8</accession>
<dbReference type="SUPFAM" id="SSF55248">
    <property type="entry name" value="PCD-like"/>
    <property type="match status" value="1"/>
</dbReference>
<dbReference type="GO" id="GO:0008124">
    <property type="term" value="F:4-alpha-hydroxytetrahydrobiopterin dehydratase activity"/>
    <property type="evidence" value="ECO:0007669"/>
    <property type="project" value="UniProtKB-EC"/>
</dbReference>
<protein>
    <recommendedName>
        <fullName evidence="3">4a-hydroxytetrahydrobiopterin dehydratase</fullName>
        <ecNumber evidence="3">4.2.1.96</ecNumber>
    </recommendedName>
</protein>
<reference evidence="5 6" key="1">
    <citation type="submission" date="2015-12" db="EMBL/GenBank/DDBJ databases">
        <title>Draft genome sequence of Moniliophthora roreri, the causal agent of frosty pod rot of cacao.</title>
        <authorList>
            <person name="Aime M.C."/>
            <person name="Diaz-Valderrama J.R."/>
            <person name="Kijpornyongpan T."/>
            <person name="Phillips-Mora W."/>
        </authorList>
    </citation>
    <scope>NUCLEOTIDE SEQUENCE [LARGE SCALE GENOMIC DNA]</scope>
    <source>
        <strain evidence="5 6">MCA 2952</strain>
    </source>
</reference>
<dbReference type="Gene3D" id="3.30.1360.20">
    <property type="entry name" value="Transcriptional coactivator/pterin dehydratase"/>
    <property type="match status" value="1"/>
</dbReference>
<evidence type="ECO:0000256" key="3">
    <source>
        <dbReference type="ARBA" id="ARBA00013252"/>
    </source>
</evidence>
<evidence type="ECO:0000256" key="4">
    <source>
        <dbReference type="ARBA" id="ARBA00023239"/>
    </source>
</evidence>
<dbReference type="GO" id="GO:0006729">
    <property type="term" value="P:tetrahydrobiopterin biosynthetic process"/>
    <property type="evidence" value="ECO:0007669"/>
    <property type="project" value="InterPro"/>
</dbReference>
<proteinExistence type="inferred from homology"/>
<evidence type="ECO:0000313" key="6">
    <source>
        <dbReference type="Proteomes" id="UP000054988"/>
    </source>
</evidence>
<evidence type="ECO:0000313" key="5">
    <source>
        <dbReference type="EMBL" id="KTB35451.1"/>
    </source>
</evidence>
<gene>
    <name evidence="5" type="ORF">WG66_12049</name>
</gene>